<sequence length="327" mass="34641">MASSPTPQTSDTPGPGQASYPGAKVALWAQVPILIFIGTAGYQLTVGFAVMSGYSTAQYHQLAQGFILFTVLPGALHMLAAVNIGATHRGMAYLALSTLAAAVQTIVLATAWAPYGWCIAAPIAGLSAYALFSTLRKREDSPAGLERPWHRRLAFDGAVIVLTVALLITLTGANNRANDAEHPFPASEFDSSEASDRLADALDPLLAVLAGVEGLPEPVATSDSAACLDGGHEDANWIEFEHSYRFEDPDATVTISPNAGAGARAIVAVREHVSGNGWDTFSENRAQPWTYDLYATHDNGIKIHFQIGAGMTRLTAETDCVEKVDSE</sequence>
<evidence type="ECO:0000256" key="1">
    <source>
        <dbReference type="SAM" id="Phobius"/>
    </source>
</evidence>
<evidence type="ECO:0000313" key="2">
    <source>
        <dbReference type="EMBL" id="MDA1362671.1"/>
    </source>
</evidence>
<evidence type="ECO:0000313" key="3">
    <source>
        <dbReference type="Proteomes" id="UP001146067"/>
    </source>
</evidence>
<keyword evidence="3" id="KW-1185">Reference proteome</keyword>
<comment type="caution">
    <text evidence="2">The sequence shown here is derived from an EMBL/GenBank/DDBJ whole genome shotgun (WGS) entry which is preliminary data.</text>
</comment>
<dbReference type="Proteomes" id="UP001146067">
    <property type="component" value="Unassembled WGS sequence"/>
</dbReference>
<reference evidence="2" key="1">
    <citation type="submission" date="2022-12" db="EMBL/GenBank/DDBJ databases">
        <title>Gycomyces niveus sp.nov.,a novel actinomycete isolated from soil in Shouguan.</title>
        <authorList>
            <person name="Yang X."/>
        </authorList>
    </citation>
    <scope>NUCLEOTIDE SEQUENCE</scope>
    <source>
        <strain evidence="2">NEAU-A15</strain>
    </source>
</reference>
<keyword evidence="1" id="KW-0472">Membrane</keyword>
<feature type="transmembrane region" description="Helical" evidence="1">
    <location>
        <begin position="91"/>
        <end position="108"/>
    </location>
</feature>
<organism evidence="2 3">
    <name type="scientific">Glycomyces luteolus</name>
    <dbReference type="NCBI Taxonomy" id="2670330"/>
    <lineage>
        <taxon>Bacteria</taxon>
        <taxon>Bacillati</taxon>
        <taxon>Actinomycetota</taxon>
        <taxon>Actinomycetes</taxon>
        <taxon>Glycomycetales</taxon>
        <taxon>Glycomycetaceae</taxon>
        <taxon>Glycomyces</taxon>
    </lineage>
</organism>
<feature type="transmembrane region" description="Helical" evidence="1">
    <location>
        <begin position="25"/>
        <end position="50"/>
    </location>
</feature>
<dbReference type="RefSeq" id="WP_270112755.1">
    <property type="nucleotide sequence ID" value="NZ_JAPZVP010000026.1"/>
</dbReference>
<feature type="transmembrane region" description="Helical" evidence="1">
    <location>
        <begin position="153"/>
        <end position="173"/>
    </location>
</feature>
<protein>
    <submittedName>
        <fullName evidence="2">Uncharacterized protein</fullName>
    </submittedName>
</protein>
<gene>
    <name evidence="2" type="ORF">O1R50_23820</name>
</gene>
<feature type="transmembrane region" description="Helical" evidence="1">
    <location>
        <begin position="62"/>
        <end position="84"/>
    </location>
</feature>
<keyword evidence="1" id="KW-1133">Transmembrane helix</keyword>
<name>A0A9X3PER6_9ACTN</name>
<accession>A0A9X3PER6</accession>
<proteinExistence type="predicted"/>
<keyword evidence="1" id="KW-0812">Transmembrane</keyword>
<dbReference type="AlphaFoldDB" id="A0A9X3PER6"/>
<feature type="transmembrane region" description="Helical" evidence="1">
    <location>
        <begin position="114"/>
        <end position="132"/>
    </location>
</feature>
<dbReference type="EMBL" id="JAPZVP010000026">
    <property type="protein sequence ID" value="MDA1362671.1"/>
    <property type="molecule type" value="Genomic_DNA"/>
</dbReference>